<evidence type="ECO:0000313" key="3">
    <source>
        <dbReference type="WBParaSite" id="HPLM_0001755001-mRNA-1"/>
    </source>
</evidence>
<sequence length="69" mass="6614">MIGVSVYSALFRDISMPNRSASQSSDPRGLFELIEDGGGCDRSAAAASAAAAAAPAAAAVAAVGSAVTG</sequence>
<protein>
    <submittedName>
        <fullName evidence="1 3">Uncharacterized protein</fullName>
    </submittedName>
</protein>
<evidence type="ECO:0000313" key="2">
    <source>
        <dbReference type="Proteomes" id="UP000268014"/>
    </source>
</evidence>
<accession>A0A0N4X000</accession>
<organism evidence="3">
    <name type="scientific">Haemonchus placei</name>
    <name type="common">Barber's pole worm</name>
    <dbReference type="NCBI Taxonomy" id="6290"/>
    <lineage>
        <taxon>Eukaryota</taxon>
        <taxon>Metazoa</taxon>
        <taxon>Ecdysozoa</taxon>
        <taxon>Nematoda</taxon>
        <taxon>Chromadorea</taxon>
        <taxon>Rhabditida</taxon>
        <taxon>Rhabditina</taxon>
        <taxon>Rhabditomorpha</taxon>
        <taxon>Strongyloidea</taxon>
        <taxon>Trichostrongylidae</taxon>
        <taxon>Haemonchus</taxon>
    </lineage>
</organism>
<dbReference type="AlphaFoldDB" id="A0A0N4X000"/>
<evidence type="ECO:0000313" key="1">
    <source>
        <dbReference type="EMBL" id="VDO65615.1"/>
    </source>
</evidence>
<name>A0A0N4X000_HAEPC</name>
<gene>
    <name evidence="1" type="ORF">HPLM_LOCUS17541</name>
</gene>
<dbReference type="Proteomes" id="UP000268014">
    <property type="component" value="Unassembled WGS sequence"/>
</dbReference>
<keyword evidence="2" id="KW-1185">Reference proteome</keyword>
<proteinExistence type="predicted"/>
<reference evidence="1 2" key="2">
    <citation type="submission" date="2018-11" db="EMBL/GenBank/DDBJ databases">
        <authorList>
            <consortium name="Pathogen Informatics"/>
        </authorList>
    </citation>
    <scope>NUCLEOTIDE SEQUENCE [LARGE SCALE GENOMIC DNA]</scope>
    <source>
        <strain evidence="1 2">MHpl1</strain>
    </source>
</reference>
<dbReference type="WBParaSite" id="HPLM_0001755001-mRNA-1">
    <property type="protein sequence ID" value="HPLM_0001755001-mRNA-1"/>
    <property type="gene ID" value="HPLM_0001755001"/>
</dbReference>
<dbReference type="EMBL" id="UZAF01020017">
    <property type="protein sequence ID" value="VDO65615.1"/>
    <property type="molecule type" value="Genomic_DNA"/>
</dbReference>
<reference evidence="3" key="1">
    <citation type="submission" date="2017-02" db="UniProtKB">
        <authorList>
            <consortium name="WormBaseParasite"/>
        </authorList>
    </citation>
    <scope>IDENTIFICATION</scope>
</reference>